<dbReference type="InterPro" id="IPR036056">
    <property type="entry name" value="Fibrinogen-like_C"/>
</dbReference>
<keyword evidence="5" id="KW-1015">Disulfide bond</keyword>
<evidence type="ECO:0000256" key="5">
    <source>
        <dbReference type="ARBA" id="ARBA00023157"/>
    </source>
</evidence>
<dbReference type="EnsemblMetazoa" id="CapteT117481">
    <property type="protein sequence ID" value="CapteP117481"/>
    <property type="gene ID" value="CapteG117481"/>
</dbReference>
<keyword evidence="4" id="KW-0175">Coiled coil</keyword>
<evidence type="ECO:0000256" key="2">
    <source>
        <dbReference type="ARBA" id="ARBA00022525"/>
    </source>
</evidence>
<dbReference type="Proteomes" id="UP000014760">
    <property type="component" value="Unassembled WGS sequence"/>
</dbReference>
<evidence type="ECO:0000256" key="6">
    <source>
        <dbReference type="ARBA" id="ARBA00023180"/>
    </source>
</evidence>
<dbReference type="InterPro" id="IPR002181">
    <property type="entry name" value="Fibrinogen_a/b/g_C_dom"/>
</dbReference>
<dbReference type="HOGENOM" id="CLU_038628_6_2_1"/>
<protein>
    <recommendedName>
        <fullName evidence="7">Fibrinogen C-terminal domain-containing protein</fullName>
    </recommendedName>
</protein>
<dbReference type="Gene3D" id="3.90.215.10">
    <property type="entry name" value="Gamma Fibrinogen, chain A, domain 1"/>
    <property type="match status" value="1"/>
</dbReference>
<feature type="domain" description="Fibrinogen C-terminal" evidence="7">
    <location>
        <begin position="1"/>
        <end position="213"/>
    </location>
</feature>
<keyword evidence="3" id="KW-0732">Signal</keyword>
<evidence type="ECO:0000313" key="10">
    <source>
        <dbReference type="Proteomes" id="UP000014760"/>
    </source>
</evidence>
<dbReference type="PANTHER" id="PTHR47221">
    <property type="entry name" value="FIBRINOGEN ALPHA CHAIN"/>
    <property type="match status" value="1"/>
</dbReference>
<dbReference type="PROSITE" id="PS51406">
    <property type="entry name" value="FIBRINOGEN_C_2"/>
    <property type="match status" value="1"/>
</dbReference>
<feature type="non-terminal residue" evidence="8">
    <location>
        <position position="1"/>
    </location>
</feature>
<dbReference type="SMART" id="SM00186">
    <property type="entry name" value="FBG"/>
    <property type="match status" value="1"/>
</dbReference>
<organism evidence="8">
    <name type="scientific">Capitella teleta</name>
    <name type="common">Polychaete worm</name>
    <dbReference type="NCBI Taxonomy" id="283909"/>
    <lineage>
        <taxon>Eukaryota</taxon>
        <taxon>Metazoa</taxon>
        <taxon>Spiralia</taxon>
        <taxon>Lophotrochozoa</taxon>
        <taxon>Annelida</taxon>
        <taxon>Polychaeta</taxon>
        <taxon>Sedentaria</taxon>
        <taxon>Scolecida</taxon>
        <taxon>Capitellidae</taxon>
        <taxon>Capitella</taxon>
    </lineage>
</organism>
<evidence type="ECO:0000313" key="9">
    <source>
        <dbReference type="EnsemblMetazoa" id="CapteP117481"/>
    </source>
</evidence>
<proteinExistence type="predicted"/>
<evidence type="ECO:0000259" key="7">
    <source>
        <dbReference type="PROSITE" id="PS51406"/>
    </source>
</evidence>
<dbReference type="GO" id="GO:0005576">
    <property type="term" value="C:extracellular region"/>
    <property type="evidence" value="ECO:0007669"/>
    <property type="project" value="UniProtKB-SubCell"/>
</dbReference>
<sequence length="213" mass="24586">SVGTDCKDLLNKGFSRNGVYTIRSPDGVTMQAYCDMENDGGGWTVIQRRMDGSQDFVLGWHYYAAGFGDLRREFWLGNRNLNFLTGLWPHELKITLMDWEWQTRYAHYDAFSVGAEAAKFPLTLGDYSGDAGDDMAYDNGMRFSTFDQDNDHYSGDSASALIGAWWHGYCTRANLNGLYLRGSYSGNWRGVFWTHWRGRRYSLRHTEMKMRRL</sequence>
<dbReference type="OMA" id="PYESNTI"/>
<dbReference type="AlphaFoldDB" id="R7VC33"/>
<dbReference type="PANTHER" id="PTHR47221:SF6">
    <property type="entry name" value="FIBRINOGEN ALPHA CHAIN"/>
    <property type="match status" value="1"/>
</dbReference>
<keyword evidence="6" id="KW-0325">Glycoprotein</keyword>
<keyword evidence="10" id="KW-1185">Reference proteome</keyword>
<dbReference type="FunFam" id="3.90.215.10:FF:000001">
    <property type="entry name" value="Tenascin isoform 1"/>
    <property type="match status" value="1"/>
</dbReference>
<dbReference type="InterPro" id="IPR037579">
    <property type="entry name" value="FIB_ANG-like"/>
</dbReference>
<reference evidence="8 10" key="2">
    <citation type="journal article" date="2013" name="Nature">
        <title>Insights into bilaterian evolution from three spiralian genomes.</title>
        <authorList>
            <person name="Simakov O."/>
            <person name="Marletaz F."/>
            <person name="Cho S.J."/>
            <person name="Edsinger-Gonzales E."/>
            <person name="Havlak P."/>
            <person name="Hellsten U."/>
            <person name="Kuo D.H."/>
            <person name="Larsson T."/>
            <person name="Lv J."/>
            <person name="Arendt D."/>
            <person name="Savage R."/>
            <person name="Osoegawa K."/>
            <person name="de Jong P."/>
            <person name="Grimwood J."/>
            <person name="Chapman J.A."/>
            <person name="Shapiro H."/>
            <person name="Aerts A."/>
            <person name="Otillar R.P."/>
            <person name="Terry A.Y."/>
            <person name="Boore J.L."/>
            <person name="Grigoriev I.V."/>
            <person name="Lindberg D.R."/>
            <person name="Seaver E.C."/>
            <person name="Weisblat D.A."/>
            <person name="Putnam N.H."/>
            <person name="Rokhsar D.S."/>
        </authorList>
    </citation>
    <scope>NUCLEOTIDE SEQUENCE</scope>
    <source>
        <strain evidence="8 10">I ESC-2004</strain>
    </source>
</reference>
<dbReference type="OrthoDB" id="6145874at2759"/>
<dbReference type="CDD" id="cd00087">
    <property type="entry name" value="FReD"/>
    <property type="match status" value="1"/>
</dbReference>
<reference evidence="9" key="3">
    <citation type="submission" date="2015-06" db="UniProtKB">
        <authorList>
            <consortium name="EnsemblMetazoa"/>
        </authorList>
    </citation>
    <scope>IDENTIFICATION</scope>
</reference>
<dbReference type="SUPFAM" id="SSF56496">
    <property type="entry name" value="Fibrinogen C-terminal domain-like"/>
    <property type="match status" value="1"/>
</dbReference>
<evidence type="ECO:0000313" key="8">
    <source>
        <dbReference type="EMBL" id="ELU13876.1"/>
    </source>
</evidence>
<comment type="subcellular location">
    <subcellularLocation>
        <location evidence="1">Secreted</location>
    </subcellularLocation>
</comment>
<gene>
    <name evidence="8" type="ORF">CAPTEDRAFT_117481</name>
</gene>
<dbReference type="FunCoup" id="R7VC33">
    <property type="interactions" value="36"/>
</dbReference>
<dbReference type="STRING" id="283909.R7VC33"/>
<reference evidence="10" key="1">
    <citation type="submission" date="2012-12" db="EMBL/GenBank/DDBJ databases">
        <authorList>
            <person name="Hellsten U."/>
            <person name="Grimwood J."/>
            <person name="Chapman J.A."/>
            <person name="Shapiro H."/>
            <person name="Aerts A."/>
            <person name="Otillar R.P."/>
            <person name="Terry A.Y."/>
            <person name="Boore J.L."/>
            <person name="Simakov O."/>
            <person name="Marletaz F."/>
            <person name="Cho S.-J."/>
            <person name="Edsinger-Gonzales E."/>
            <person name="Havlak P."/>
            <person name="Kuo D.-H."/>
            <person name="Larsson T."/>
            <person name="Lv J."/>
            <person name="Arendt D."/>
            <person name="Savage R."/>
            <person name="Osoegawa K."/>
            <person name="de Jong P."/>
            <person name="Lindberg D.R."/>
            <person name="Seaver E.C."/>
            <person name="Weisblat D.A."/>
            <person name="Putnam N.H."/>
            <person name="Grigoriev I.V."/>
            <person name="Rokhsar D.S."/>
        </authorList>
    </citation>
    <scope>NUCLEOTIDE SEQUENCE</scope>
    <source>
        <strain evidence="10">I ESC-2004</strain>
    </source>
</reference>
<accession>R7VC33</accession>
<evidence type="ECO:0000256" key="4">
    <source>
        <dbReference type="ARBA" id="ARBA00023054"/>
    </source>
</evidence>
<dbReference type="InterPro" id="IPR014716">
    <property type="entry name" value="Fibrinogen_a/b/g_C_1"/>
</dbReference>
<keyword evidence="2" id="KW-0964">Secreted</keyword>
<dbReference type="EMBL" id="AMQN01018816">
    <property type="status" value="NOT_ANNOTATED_CDS"/>
    <property type="molecule type" value="Genomic_DNA"/>
</dbReference>
<dbReference type="NCBIfam" id="NF040941">
    <property type="entry name" value="GGGWT_bact"/>
    <property type="match status" value="1"/>
</dbReference>
<name>R7VC33_CAPTE</name>
<evidence type="ECO:0000256" key="3">
    <source>
        <dbReference type="ARBA" id="ARBA00022729"/>
    </source>
</evidence>
<dbReference type="Pfam" id="PF00147">
    <property type="entry name" value="Fibrinogen_C"/>
    <property type="match status" value="1"/>
</dbReference>
<dbReference type="EMBL" id="KB294940">
    <property type="protein sequence ID" value="ELU13876.1"/>
    <property type="molecule type" value="Genomic_DNA"/>
</dbReference>
<evidence type="ECO:0000256" key="1">
    <source>
        <dbReference type="ARBA" id="ARBA00004613"/>
    </source>
</evidence>